<organism evidence="8 9">
    <name type="scientific">Candidatus Lloydbacteria bacterium RIFCSPHIGHO2_01_FULL_49_22</name>
    <dbReference type="NCBI Taxonomy" id="1798658"/>
    <lineage>
        <taxon>Bacteria</taxon>
        <taxon>Candidatus Lloydiibacteriota</taxon>
    </lineage>
</organism>
<keyword evidence="5" id="KW-0804">Transcription</keyword>
<evidence type="ECO:0000256" key="6">
    <source>
        <dbReference type="PROSITE-ProRule" id="PRU00169"/>
    </source>
</evidence>
<evidence type="ECO:0000313" key="8">
    <source>
        <dbReference type="EMBL" id="OGZ06382.1"/>
    </source>
</evidence>
<dbReference type="Gene3D" id="3.40.50.2300">
    <property type="match status" value="1"/>
</dbReference>
<evidence type="ECO:0000256" key="5">
    <source>
        <dbReference type="ARBA" id="ARBA00023163"/>
    </source>
</evidence>
<keyword evidence="4" id="KW-0238">DNA-binding</keyword>
<dbReference type="GO" id="GO:0000976">
    <property type="term" value="F:transcription cis-regulatory region binding"/>
    <property type="evidence" value="ECO:0007669"/>
    <property type="project" value="TreeGrafter"/>
</dbReference>
<dbReference type="SUPFAM" id="SSF52172">
    <property type="entry name" value="CheY-like"/>
    <property type="match status" value="1"/>
</dbReference>
<evidence type="ECO:0000256" key="1">
    <source>
        <dbReference type="ARBA" id="ARBA00022553"/>
    </source>
</evidence>
<proteinExistence type="predicted"/>
<evidence type="ECO:0000259" key="7">
    <source>
        <dbReference type="PROSITE" id="PS50110"/>
    </source>
</evidence>
<name>A0A1G2CYU0_9BACT</name>
<dbReference type="GO" id="GO:0032993">
    <property type="term" value="C:protein-DNA complex"/>
    <property type="evidence" value="ECO:0007669"/>
    <property type="project" value="TreeGrafter"/>
</dbReference>
<keyword evidence="1 6" id="KW-0597">Phosphoprotein</keyword>
<dbReference type="InterPro" id="IPR011006">
    <property type="entry name" value="CheY-like_superfamily"/>
</dbReference>
<dbReference type="EMBL" id="MHLI01000004">
    <property type="protein sequence ID" value="OGZ06382.1"/>
    <property type="molecule type" value="Genomic_DNA"/>
</dbReference>
<evidence type="ECO:0000313" key="9">
    <source>
        <dbReference type="Proteomes" id="UP000177122"/>
    </source>
</evidence>
<dbReference type="AlphaFoldDB" id="A0A1G2CYU0"/>
<gene>
    <name evidence="8" type="ORF">A2845_01045</name>
</gene>
<dbReference type="Proteomes" id="UP000177122">
    <property type="component" value="Unassembled WGS sequence"/>
</dbReference>
<dbReference type="PANTHER" id="PTHR48111:SF1">
    <property type="entry name" value="TWO-COMPONENT RESPONSE REGULATOR ORR33"/>
    <property type="match status" value="1"/>
</dbReference>
<dbReference type="CDD" id="cd17574">
    <property type="entry name" value="REC_OmpR"/>
    <property type="match status" value="1"/>
</dbReference>
<dbReference type="PROSITE" id="PS50110">
    <property type="entry name" value="RESPONSE_REGULATORY"/>
    <property type="match status" value="1"/>
</dbReference>
<feature type="modified residue" description="4-aspartylphosphate" evidence="6">
    <location>
        <position position="54"/>
    </location>
</feature>
<reference evidence="8 9" key="1">
    <citation type="journal article" date="2016" name="Nat. Commun.">
        <title>Thousands of microbial genomes shed light on interconnected biogeochemical processes in an aquifer system.</title>
        <authorList>
            <person name="Anantharaman K."/>
            <person name="Brown C.T."/>
            <person name="Hug L.A."/>
            <person name="Sharon I."/>
            <person name="Castelle C.J."/>
            <person name="Probst A.J."/>
            <person name="Thomas B.C."/>
            <person name="Singh A."/>
            <person name="Wilkins M.J."/>
            <person name="Karaoz U."/>
            <person name="Brodie E.L."/>
            <person name="Williams K.H."/>
            <person name="Hubbard S.S."/>
            <person name="Banfield J.F."/>
        </authorList>
    </citation>
    <scope>NUCLEOTIDE SEQUENCE [LARGE SCALE GENOMIC DNA]</scope>
</reference>
<dbReference type="SMART" id="SM00448">
    <property type="entry name" value="REC"/>
    <property type="match status" value="1"/>
</dbReference>
<comment type="caution">
    <text evidence="8">The sequence shown here is derived from an EMBL/GenBank/DDBJ whole genome shotgun (WGS) entry which is preliminary data.</text>
</comment>
<dbReference type="PANTHER" id="PTHR48111">
    <property type="entry name" value="REGULATOR OF RPOS"/>
    <property type="match status" value="1"/>
</dbReference>
<dbReference type="GO" id="GO:0005829">
    <property type="term" value="C:cytosol"/>
    <property type="evidence" value="ECO:0007669"/>
    <property type="project" value="TreeGrafter"/>
</dbReference>
<dbReference type="GO" id="GO:0006355">
    <property type="term" value="P:regulation of DNA-templated transcription"/>
    <property type="evidence" value="ECO:0007669"/>
    <property type="project" value="TreeGrafter"/>
</dbReference>
<sequence>MSMQTIVLVEDDEILAEVLATELSDAGFKVFRASDGEAGLALAKTKNPDLVLLDLILPKKHGFEVLEELKGSPDTHHIAIIVLTLLGEDDDIKKGLSLGADDYIVKSSHAVAEIVEMVKSFLLKKNATPILKKSK</sequence>
<keyword evidence="2" id="KW-0902">Two-component regulatory system</keyword>
<dbReference type="InterPro" id="IPR001789">
    <property type="entry name" value="Sig_transdc_resp-reg_receiver"/>
</dbReference>
<dbReference type="Pfam" id="PF00072">
    <property type="entry name" value="Response_reg"/>
    <property type="match status" value="1"/>
</dbReference>
<dbReference type="InterPro" id="IPR039420">
    <property type="entry name" value="WalR-like"/>
</dbReference>
<evidence type="ECO:0000256" key="3">
    <source>
        <dbReference type="ARBA" id="ARBA00023015"/>
    </source>
</evidence>
<accession>A0A1G2CYU0</accession>
<evidence type="ECO:0000256" key="2">
    <source>
        <dbReference type="ARBA" id="ARBA00023012"/>
    </source>
</evidence>
<evidence type="ECO:0000256" key="4">
    <source>
        <dbReference type="ARBA" id="ARBA00023125"/>
    </source>
</evidence>
<protein>
    <recommendedName>
        <fullName evidence="7">Response regulatory domain-containing protein</fullName>
    </recommendedName>
</protein>
<feature type="domain" description="Response regulatory" evidence="7">
    <location>
        <begin position="5"/>
        <end position="121"/>
    </location>
</feature>
<dbReference type="GO" id="GO:0000156">
    <property type="term" value="F:phosphorelay response regulator activity"/>
    <property type="evidence" value="ECO:0007669"/>
    <property type="project" value="TreeGrafter"/>
</dbReference>
<keyword evidence="3" id="KW-0805">Transcription regulation</keyword>